<dbReference type="KEGG" id="aum:AURMO_00073"/>
<feature type="domain" description="ABC transmembrane type-1" evidence="12">
    <location>
        <begin position="165"/>
        <end position="443"/>
    </location>
</feature>
<feature type="domain" description="ABC transporter" evidence="11">
    <location>
        <begin position="476"/>
        <end position="708"/>
    </location>
</feature>
<organism evidence="13 14">
    <name type="scientific">Aurantimicrobium photophilum</name>
    <dbReference type="NCBI Taxonomy" id="1987356"/>
    <lineage>
        <taxon>Bacteria</taxon>
        <taxon>Bacillati</taxon>
        <taxon>Actinomycetota</taxon>
        <taxon>Actinomycetes</taxon>
        <taxon>Micrococcales</taxon>
        <taxon>Microbacteriaceae</taxon>
        <taxon>Aurantimicrobium</taxon>
    </lineage>
</organism>
<keyword evidence="14" id="KW-1185">Reference proteome</keyword>
<evidence type="ECO:0000256" key="9">
    <source>
        <dbReference type="ARBA" id="ARBA00061644"/>
    </source>
</evidence>
<dbReference type="SUPFAM" id="SSF52540">
    <property type="entry name" value="P-loop containing nucleoside triphosphate hydrolases"/>
    <property type="match status" value="1"/>
</dbReference>
<dbReference type="InterPro" id="IPR003439">
    <property type="entry name" value="ABC_transporter-like_ATP-bd"/>
</dbReference>
<evidence type="ECO:0000256" key="3">
    <source>
        <dbReference type="ARBA" id="ARBA00022475"/>
    </source>
</evidence>
<dbReference type="InterPro" id="IPR003593">
    <property type="entry name" value="AAA+_ATPase"/>
</dbReference>
<evidence type="ECO:0000256" key="4">
    <source>
        <dbReference type="ARBA" id="ARBA00022692"/>
    </source>
</evidence>
<dbReference type="Proteomes" id="UP000246894">
    <property type="component" value="Chromosome"/>
</dbReference>
<dbReference type="InterPro" id="IPR039421">
    <property type="entry name" value="Type_1_exporter"/>
</dbReference>
<evidence type="ECO:0000313" key="14">
    <source>
        <dbReference type="Proteomes" id="UP000246894"/>
    </source>
</evidence>
<feature type="transmembrane region" description="Helical" evidence="10">
    <location>
        <begin position="200"/>
        <end position="225"/>
    </location>
</feature>
<feature type="transmembrane region" description="Helical" evidence="10">
    <location>
        <begin position="163"/>
        <end position="188"/>
    </location>
</feature>
<keyword evidence="4 10" id="KW-0812">Transmembrane</keyword>
<dbReference type="AlphaFoldDB" id="A0A2Z3S0S8"/>
<evidence type="ECO:0000256" key="7">
    <source>
        <dbReference type="ARBA" id="ARBA00022989"/>
    </source>
</evidence>
<dbReference type="FunFam" id="3.40.50.300:FF:000299">
    <property type="entry name" value="ABC transporter ATP-binding protein/permease"/>
    <property type="match status" value="1"/>
</dbReference>
<dbReference type="PROSITE" id="PS50893">
    <property type="entry name" value="ABC_TRANSPORTER_2"/>
    <property type="match status" value="1"/>
</dbReference>
<sequence length="711" mass="74923">MSQADSAQHAVRSVVEGGRVGAHESTENDLINAVLRCAEFEGNIVPKSRISPALRTHPRTPDHAARALGIAVRKIDLTSEKNWWIAQSEALLVNFRGEWVAIIPRGVRSTLHLSNGGTVTVTAEVARDIDTHAWALVPSLQDGPSGVKQLIRLGWSHGSLRDVMFLVATAVISIVIGMIVPVTSGLIIGELVPAGEAQSIVVLMVILILIAVMTTLIAASQGLIVQRLSARFGIRITEAIYERVFRLPASFHRENVPGELGERIAGAGIFRSSMASIVPSIISAVGALIGSVIVLGYLSPGLASGVVGLAVLALVIGLAMLPKLGKNARRQTESNIELTGLTFSMLVGISKIRTAGAEERMFSRWTYRFAKMHIALRDVSQTNLIMGLISGLPTALVPIILVVSEATGASNLTIGEFTTATSASASAAAAIVGLLPLAIGLVSAWPSIVSLKPLLDAEPEPLGNAGGDPGVLAGRVSFDSVNFGYIPEMNILNDVSFNVPAGTMTAIVGASGSGKSTIIRLLLGLETPDSGTVLYDGQALSSLDRSAVLAQMGIVPQESALIPGTILENILASAPGSNETDAWRAAERAGIAQDIREMPMGMQTVISDGASTFSGGQKQRLMIARALVREPRILILDEATSALDNHTQNIVSESIEKLGSTRIVVAHRLSTIRKADQIIVLDKGNVIEMGSYEELMALGGAFTQLASRQLV</sequence>
<feature type="transmembrane region" description="Helical" evidence="10">
    <location>
        <begin position="423"/>
        <end position="445"/>
    </location>
</feature>
<dbReference type="PROSITE" id="PS50929">
    <property type="entry name" value="ABC_TM1F"/>
    <property type="match status" value="1"/>
</dbReference>
<dbReference type="OrthoDB" id="9787557at2"/>
<dbReference type="GO" id="GO:0005524">
    <property type="term" value="F:ATP binding"/>
    <property type="evidence" value="ECO:0007669"/>
    <property type="project" value="UniProtKB-KW"/>
</dbReference>
<dbReference type="InterPro" id="IPR036640">
    <property type="entry name" value="ABC1_TM_sf"/>
</dbReference>
<evidence type="ECO:0000256" key="8">
    <source>
        <dbReference type="ARBA" id="ARBA00023136"/>
    </source>
</evidence>
<dbReference type="GO" id="GO:0016887">
    <property type="term" value="F:ATP hydrolysis activity"/>
    <property type="evidence" value="ECO:0007669"/>
    <property type="project" value="InterPro"/>
</dbReference>
<keyword evidence="7 10" id="KW-1133">Transmembrane helix</keyword>
<dbReference type="PANTHER" id="PTHR24221:SF654">
    <property type="entry name" value="ATP-BINDING CASSETTE SUB-FAMILY B MEMBER 6"/>
    <property type="match status" value="1"/>
</dbReference>
<dbReference type="Pfam" id="PF00664">
    <property type="entry name" value="ABC_membrane"/>
    <property type="match status" value="1"/>
</dbReference>
<dbReference type="PANTHER" id="PTHR24221">
    <property type="entry name" value="ATP-BINDING CASSETTE SUB-FAMILY B"/>
    <property type="match status" value="1"/>
</dbReference>
<dbReference type="Gene3D" id="3.40.50.300">
    <property type="entry name" value="P-loop containing nucleotide triphosphate hydrolases"/>
    <property type="match status" value="1"/>
</dbReference>
<keyword evidence="3" id="KW-1003">Cell membrane</keyword>
<protein>
    <submittedName>
        <fullName evidence="13">Putative ABC transporter ATP-binding protein</fullName>
    </submittedName>
</protein>
<reference evidence="13 14" key="1">
    <citation type="submission" date="2017-10" db="EMBL/GenBank/DDBJ databases">
        <title>Genome of an Actinobacterium that displays light-enhanced growth.</title>
        <authorList>
            <person name="Maresca J.A."/>
            <person name="Hempel P."/>
            <person name="Shevchenko O."/>
            <person name="Miller K.J."/>
            <person name="Hahn M.W."/>
        </authorList>
    </citation>
    <scope>NUCLEOTIDE SEQUENCE [LARGE SCALE GENOMIC DNA]</scope>
    <source>
        <strain evidence="13 14">MWH-Mo1</strain>
    </source>
</reference>
<accession>A0A2Z3S0S8</accession>
<dbReference type="GO" id="GO:0034040">
    <property type="term" value="F:ATPase-coupled lipid transmembrane transporter activity"/>
    <property type="evidence" value="ECO:0007669"/>
    <property type="project" value="TreeGrafter"/>
</dbReference>
<dbReference type="GO" id="GO:0005886">
    <property type="term" value="C:plasma membrane"/>
    <property type="evidence" value="ECO:0007669"/>
    <property type="project" value="UniProtKB-SubCell"/>
</dbReference>
<dbReference type="InterPro" id="IPR027417">
    <property type="entry name" value="P-loop_NTPase"/>
</dbReference>
<comment type="subcellular location">
    <subcellularLocation>
        <location evidence="1">Cell membrane</location>
        <topology evidence="1">Multi-pass membrane protein</topology>
    </subcellularLocation>
</comment>
<dbReference type="InterPro" id="IPR017871">
    <property type="entry name" value="ABC_transporter-like_CS"/>
</dbReference>
<keyword evidence="8 10" id="KW-0472">Membrane</keyword>
<evidence type="ECO:0000256" key="2">
    <source>
        <dbReference type="ARBA" id="ARBA00022448"/>
    </source>
</evidence>
<dbReference type="Gene3D" id="1.20.1560.10">
    <property type="entry name" value="ABC transporter type 1, transmembrane domain"/>
    <property type="match status" value="1"/>
</dbReference>
<name>A0A2Z3S0S8_9MICO</name>
<dbReference type="GO" id="GO:0140359">
    <property type="term" value="F:ABC-type transporter activity"/>
    <property type="evidence" value="ECO:0007669"/>
    <property type="project" value="InterPro"/>
</dbReference>
<dbReference type="EMBL" id="CP023994">
    <property type="protein sequence ID" value="AWR20698.1"/>
    <property type="molecule type" value="Genomic_DNA"/>
</dbReference>
<dbReference type="RefSeq" id="WP_110232628.1">
    <property type="nucleotide sequence ID" value="NZ_CP023994.1"/>
</dbReference>
<keyword evidence="6 13" id="KW-0067">ATP-binding</keyword>
<dbReference type="InterPro" id="IPR011527">
    <property type="entry name" value="ABC1_TM_dom"/>
</dbReference>
<evidence type="ECO:0000259" key="12">
    <source>
        <dbReference type="PROSITE" id="PS50929"/>
    </source>
</evidence>
<feature type="transmembrane region" description="Helical" evidence="10">
    <location>
        <begin position="302"/>
        <end position="321"/>
    </location>
</feature>
<feature type="transmembrane region" description="Helical" evidence="10">
    <location>
        <begin position="277"/>
        <end position="296"/>
    </location>
</feature>
<keyword evidence="5" id="KW-0547">Nucleotide-binding</keyword>
<dbReference type="PROSITE" id="PS00211">
    <property type="entry name" value="ABC_TRANSPORTER_1"/>
    <property type="match status" value="1"/>
</dbReference>
<evidence type="ECO:0000259" key="11">
    <source>
        <dbReference type="PROSITE" id="PS50893"/>
    </source>
</evidence>
<evidence type="ECO:0000256" key="1">
    <source>
        <dbReference type="ARBA" id="ARBA00004651"/>
    </source>
</evidence>
<evidence type="ECO:0000256" key="5">
    <source>
        <dbReference type="ARBA" id="ARBA00022741"/>
    </source>
</evidence>
<proteinExistence type="inferred from homology"/>
<gene>
    <name evidence="13" type="ORF">AURMO_00073</name>
</gene>
<evidence type="ECO:0000256" key="10">
    <source>
        <dbReference type="SAM" id="Phobius"/>
    </source>
</evidence>
<evidence type="ECO:0000313" key="13">
    <source>
        <dbReference type="EMBL" id="AWR20698.1"/>
    </source>
</evidence>
<dbReference type="Pfam" id="PF00005">
    <property type="entry name" value="ABC_tran"/>
    <property type="match status" value="1"/>
</dbReference>
<feature type="transmembrane region" description="Helical" evidence="10">
    <location>
        <begin position="384"/>
        <end position="403"/>
    </location>
</feature>
<keyword evidence="2" id="KW-0813">Transport</keyword>
<dbReference type="CDD" id="cd07346">
    <property type="entry name" value="ABC_6TM_exporters"/>
    <property type="match status" value="1"/>
</dbReference>
<dbReference type="SMART" id="SM00382">
    <property type="entry name" value="AAA"/>
    <property type="match status" value="1"/>
</dbReference>
<evidence type="ECO:0000256" key="6">
    <source>
        <dbReference type="ARBA" id="ARBA00022840"/>
    </source>
</evidence>
<dbReference type="SUPFAM" id="SSF90123">
    <property type="entry name" value="ABC transporter transmembrane region"/>
    <property type="match status" value="1"/>
</dbReference>
<comment type="similarity">
    <text evidence="9">Belongs to the ABC transporter superfamily. Lipid exporter (TC 3.A.1.106) family.</text>
</comment>